<evidence type="ECO:0000313" key="2">
    <source>
        <dbReference type="EMBL" id="TCD54156.1"/>
    </source>
</evidence>
<name>A0A4R0QZP8_9BIFI</name>
<feature type="transmembrane region" description="Helical" evidence="1">
    <location>
        <begin position="304"/>
        <end position="327"/>
    </location>
</feature>
<feature type="transmembrane region" description="Helical" evidence="1">
    <location>
        <begin position="381"/>
        <end position="405"/>
    </location>
</feature>
<accession>A0A4R0QZP8</accession>
<feature type="transmembrane region" description="Helical" evidence="1">
    <location>
        <begin position="492"/>
        <end position="510"/>
    </location>
</feature>
<dbReference type="InterPro" id="IPR046671">
    <property type="entry name" value="DUF6541"/>
</dbReference>
<feature type="transmembrane region" description="Helical" evidence="1">
    <location>
        <begin position="196"/>
        <end position="218"/>
    </location>
</feature>
<feature type="transmembrane region" description="Helical" evidence="1">
    <location>
        <begin position="412"/>
        <end position="431"/>
    </location>
</feature>
<evidence type="ECO:0000313" key="3">
    <source>
        <dbReference type="Proteomes" id="UP000291289"/>
    </source>
</evidence>
<feature type="transmembrane region" description="Helical" evidence="1">
    <location>
        <begin position="6"/>
        <end position="24"/>
    </location>
</feature>
<proteinExistence type="predicted"/>
<organism evidence="2 3">
    <name type="scientific">Alloscardovia theropitheci</name>
    <dbReference type="NCBI Taxonomy" id="2496842"/>
    <lineage>
        <taxon>Bacteria</taxon>
        <taxon>Bacillati</taxon>
        <taxon>Actinomycetota</taxon>
        <taxon>Actinomycetes</taxon>
        <taxon>Bifidobacteriales</taxon>
        <taxon>Bifidobacteriaceae</taxon>
        <taxon>Alloscardovia</taxon>
    </lineage>
</organism>
<feature type="transmembrane region" description="Helical" evidence="1">
    <location>
        <begin position="110"/>
        <end position="127"/>
    </location>
</feature>
<keyword evidence="1" id="KW-0472">Membrane</keyword>
<feature type="transmembrane region" description="Helical" evidence="1">
    <location>
        <begin position="227"/>
        <end position="246"/>
    </location>
</feature>
<feature type="transmembrane region" description="Helical" evidence="1">
    <location>
        <begin position="451"/>
        <end position="480"/>
    </location>
</feature>
<keyword evidence="1" id="KW-1133">Transmembrane helix</keyword>
<comment type="caution">
    <text evidence="2">The sequence shown here is derived from an EMBL/GenBank/DDBJ whole genome shotgun (WGS) entry which is preliminary data.</text>
</comment>
<feature type="transmembrane region" description="Helical" evidence="1">
    <location>
        <begin position="31"/>
        <end position="56"/>
    </location>
</feature>
<feature type="transmembrane region" description="Helical" evidence="1">
    <location>
        <begin position="62"/>
        <end position="84"/>
    </location>
</feature>
<sequence>MWIQFLMSVAITLILVYLPGTLIMRSLKVSWLFAIVLAPAVSVAAYVALGIILSALHIRGNWATIALPIILLSILVFAVALHIARSKSTGIDGKECNQVGSLLAKGNYKVALLYLAFAVVVSVLLFLKNLDTAASYMQLYDNAWHLGIIRDFLAHGDFSPMHSGSIIATQGSAFYPTGYHTIVALVSSVSHISITVASNAVVFVEIVVILPLSVYLLFSIVFKNNPLLMYVGAVVPLMFQTFPWLFITFGPLWSNLLATSVAPAIFAVLIILFDARTSLYERIVAGIYSLFAFIFAAVTQPNTIFTLAVLIVPFVFSQISAYCVPISDKRTRRIVVNSIYAGFVVFIAAAWLFLYHASFMQRTVTWNWDKIGNLYQVARDVYLLGFSAAEGQPILAVLVAVGIIVTFIRRRYLWMTLSYTIFCVFYMASAGTEGRIKHLLTGFWYTDYHRLASSAVLVALPLAALGLACVVSIVVSGYKLIDTKHNEVNERVLAVVVVLVLVVSVFMPYTPRDTAKESYNAFGAVARDINYWNASNQPKSYTAAESNFVKAIQREIPADAVVLNNPYDGSAYAWGEDGLNVFYKAWQGNWMGKPTDDSREIMSHLNDIATNEHVCAAVNNIKAQYVIQLDQKDYWEVEGNTDRLQSIYAGYSSSEWVGINSITNQTPGFTLVTERDGMKLYKINSCS</sequence>
<dbReference type="Proteomes" id="UP000291289">
    <property type="component" value="Unassembled WGS sequence"/>
</dbReference>
<dbReference type="Pfam" id="PF20176">
    <property type="entry name" value="DUF6541"/>
    <property type="match status" value="1"/>
</dbReference>
<gene>
    <name evidence="2" type="ORF">EJ419_03675</name>
</gene>
<reference evidence="2 3" key="1">
    <citation type="submission" date="2018-12" db="EMBL/GenBank/DDBJ databases">
        <title>Alloscrdovia theropitheci sp. nov: a novel taxon from the feces of the bleeding-herat monkey (Theropithecus geleda).</title>
        <authorList>
            <person name="Modesto M."/>
        </authorList>
    </citation>
    <scope>NUCLEOTIDE SEQUENCE [LARGE SCALE GENOMIC DNA]</scope>
    <source>
        <strain evidence="2 3">GLDI4/2</strain>
    </source>
</reference>
<protein>
    <submittedName>
        <fullName evidence="2">Uncharacterized protein</fullName>
    </submittedName>
</protein>
<dbReference type="RefSeq" id="WP_131283723.1">
    <property type="nucleotide sequence ID" value="NZ_RXLP01000019.1"/>
</dbReference>
<feature type="transmembrane region" description="Helical" evidence="1">
    <location>
        <begin position="279"/>
        <end position="298"/>
    </location>
</feature>
<feature type="transmembrane region" description="Helical" evidence="1">
    <location>
        <begin position="252"/>
        <end position="272"/>
    </location>
</feature>
<keyword evidence="3" id="KW-1185">Reference proteome</keyword>
<dbReference type="OrthoDB" id="3169698at2"/>
<dbReference type="EMBL" id="RXLP01000019">
    <property type="protein sequence ID" value="TCD54156.1"/>
    <property type="molecule type" value="Genomic_DNA"/>
</dbReference>
<keyword evidence="1" id="KW-0812">Transmembrane</keyword>
<dbReference type="AlphaFoldDB" id="A0A4R0QZP8"/>
<feature type="transmembrane region" description="Helical" evidence="1">
    <location>
        <begin position="339"/>
        <end position="361"/>
    </location>
</feature>
<evidence type="ECO:0000256" key="1">
    <source>
        <dbReference type="SAM" id="Phobius"/>
    </source>
</evidence>